<name>A0ABY6GMJ1_9PROT</name>
<feature type="transmembrane region" description="Helical" evidence="6">
    <location>
        <begin position="132"/>
        <end position="152"/>
    </location>
</feature>
<feature type="transmembrane region" description="Helical" evidence="6">
    <location>
        <begin position="235"/>
        <end position="254"/>
    </location>
</feature>
<keyword evidence="8" id="KW-1185">Reference proteome</keyword>
<dbReference type="EMBL" id="CP107052">
    <property type="protein sequence ID" value="UYH52118.1"/>
    <property type="molecule type" value="Genomic_DNA"/>
</dbReference>
<comment type="similarity">
    <text evidence="2 6">Belongs to the BI1 family.</text>
</comment>
<dbReference type="RefSeq" id="WP_319807714.1">
    <property type="nucleotide sequence ID" value="NZ_CP107052.1"/>
</dbReference>
<evidence type="ECO:0000256" key="5">
    <source>
        <dbReference type="ARBA" id="ARBA00023136"/>
    </source>
</evidence>
<dbReference type="InterPro" id="IPR006214">
    <property type="entry name" value="Bax_inhibitor_1-related"/>
</dbReference>
<feature type="transmembrane region" description="Helical" evidence="6">
    <location>
        <begin position="34"/>
        <end position="53"/>
    </location>
</feature>
<evidence type="ECO:0000256" key="6">
    <source>
        <dbReference type="RuleBase" id="RU004379"/>
    </source>
</evidence>
<evidence type="ECO:0000313" key="7">
    <source>
        <dbReference type="EMBL" id="UYH52118.1"/>
    </source>
</evidence>
<dbReference type="Pfam" id="PF01027">
    <property type="entry name" value="Bax1-I"/>
    <property type="match status" value="1"/>
</dbReference>
<feature type="transmembrane region" description="Helical" evidence="6">
    <location>
        <begin position="188"/>
        <end position="205"/>
    </location>
</feature>
<evidence type="ECO:0000256" key="3">
    <source>
        <dbReference type="ARBA" id="ARBA00022692"/>
    </source>
</evidence>
<dbReference type="CDD" id="cd10432">
    <property type="entry name" value="BI-1-like_bacterial"/>
    <property type="match status" value="1"/>
</dbReference>
<evidence type="ECO:0000256" key="4">
    <source>
        <dbReference type="ARBA" id="ARBA00022989"/>
    </source>
</evidence>
<evidence type="ECO:0000313" key="8">
    <source>
        <dbReference type="Proteomes" id="UP001163831"/>
    </source>
</evidence>
<proteinExistence type="inferred from homology"/>
<reference evidence="7" key="1">
    <citation type="submission" date="2022-10" db="EMBL/GenBank/DDBJ databases">
        <title>Candidatus Kirkpatrella diaphorinas gen. nov., sp. nov., an uncultured endosymbiont identified in a population of Diaphorina citri from Hawaii.</title>
        <authorList>
            <person name="Henry E.M."/>
            <person name="Carlson C.R."/>
            <person name="Kuo Y.-W."/>
        </authorList>
    </citation>
    <scope>NUCLEOTIDE SEQUENCE</scope>
    <source>
        <strain evidence="7">CADCRV1</strain>
    </source>
</reference>
<accession>A0ABY6GMJ1</accession>
<feature type="transmembrane region" description="Helical" evidence="6">
    <location>
        <begin position="164"/>
        <end position="182"/>
    </location>
</feature>
<protein>
    <submittedName>
        <fullName evidence="7">Bax inhibitor-1/YccA family protein</fullName>
    </submittedName>
</protein>
<feature type="transmembrane region" description="Helical" evidence="6">
    <location>
        <begin position="106"/>
        <end position="126"/>
    </location>
</feature>
<feature type="transmembrane region" description="Helical" evidence="6">
    <location>
        <begin position="73"/>
        <end position="94"/>
    </location>
</feature>
<sequence length="257" mass="27984">MAFIPNGSGGPVSGVGVSSADVMDNGLRAYMLRIYNWMGFGLLISAAVAYLIAETPVRDYFYATAMQVDGQIVTSPTLLGWAVVFLPLIFVFVLSAGVNRFSRETVQTLFIVYSASMGACLSSILLRYEGGSIARAFAISAVTFLAMSLWGYTTRRSLASMGSFLFMGLVGLILASIAQIFIHSSGLTFGINVAGVLIFTLLTAYDTQRIRATYAYYTQYSGAAELGKYSVYDALSLYLNFVNLFVFLLQFIGVRRQ</sequence>
<organism evidence="7 8">
    <name type="scientific">Candidatus Kirkpatrickella diaphorinae</name>
    <dbReference type="NCBI Taxonomy" id="2984322"/>
    <lineage>
        <taxon>Bacteria</taxon>
        <taxon>Pseudomonadati</taxon>
        <taxon>Pseudomonadota</taxon>
        <taxon>Alphaproteobacteria</taxon>
        <taxon>Acetobacterales</taxon>
        <taxon>Acetobacteraceae</taxon>
        <taxon>Candidatus Kirkpatrickella</taxon>
    </lineage>
</organism>
<dbReference type="Proteomes" id="UP001163831">
    <property type="component" value="Chromosome"/>
</dbReference>
<keyword evidence="5 6" id="KW-0472">Membrane</keyword>
<gene>
    <name evidence="7" type="ORF">N5W20_04500</name>
</gene>
<dbReference type="PANTHER" id="PTHR23291">
    <property type="entry name" value="BAX INHIBITOR-RELATED"/>
    <property type="match status" value="1"/>
</dbReference>
<keyword evidence="4 6" id="KW-1133">Transmembrane helix</keyword>
<dbReference type="PANTHER" id="PTHR23291:SF50">
    <property type="entry name" value="PROTEIN LIFEGUARD 4"/>
    <property type="match status" value="1"/>
</dbReference>
<comment type="subcellular location">
    <subcellularLocation>
        <location evidence="1">Membrane</location>
        <topology evidence="1">Multi-pass membrane protein</topology>
    </subcellularLocation>
</comment>
<evidence type="ECO:0000256" key="1">
    <source>
        <dbReference type="ARBA" id="ARBA00004141"/>
    </source>
</evidence>
<evidence type="ECO:0000256" key="2">
    <source>
        <dbReference type="ARBA" id="ARBA00010350"/>
    </source>
</evidence>
<keyword evidence="3 6" id="KW-0812">Transmembrane</keyword>